<dbReference type="Gene3D" id="3.30.450.40">
    <property type="match status" value="1"/>
</dbReference>
<dbReference type="Proteomes" id="UP000216752">
    <property type="component" value="Chromosome"/>
</dbReference>
<keyword evidence="2" id="KW-0067">ATP-binding</keyword>
<evidence type="ECO:0000256" key="4">
    <source>
        <dbReference type="ARBA" id="ARBA00023125"/>
    </source>
</evidence>
<keyword evidence="4" id="KW-0238">DNA-binding</keyword>
<dbReference type="InterPro" id="IPR029016">
    <property type="entry name" value="GAF-like_dom_sf"/>
</dbReference>
<evidence type="ECO:0000259" key="6">
    <source>
        <dbReference type="PROSITE" id="PS50045"/>
    </source>
</evidence>
<dbReference type="InterPro" id="IPR058031">
    <property type="entry name" value="AAA_lid_NorR"/>
</dbReference>
<dbReference type="InterPro" id="IPR002197">
    <property type="entry name" value="HTH_Fis"/>
</dbReference>
<dbReference type="Gene3D" id="3.30.450.20">
    <property type="entry name" value="PAS domain"/>
    <property type="match status" value="1"/>
</dbReference>
<evidence type="ECO:0000256" key="3">
    <source>
        <dbReference type="ARBA" id="ARBA00023015"/>
    </source>
</evidence>
<dbReference type="PROSITE" id="PS00676">
    <property type="entry name" value="SIGMA54_INTERACT_2"/>
    <property type="match status" value="1"/>
</dbReference>
<dbReference type="SUPFAM" id="SSF46689">
    <property type="entry name" value="Homeodomain-like"/>
    <property type="match status" value="1"/>
</dbReference>
<dbReference type="SUPFAM" id="SSF55785">
    <property type="entry name" value="PYP-like sensor domain (PAS domain)"/>
    <property type="match status" value="1"/>
</dbReference>
<dbReference type="SMART" id="SM00382">
    <property type="entry name" value="AAA"/>
    <property type="match status" value="1"/>
</dbReference>
<dbReference type="InterPro" id="IPR027417">
    <property type="entry name" value="P-loop_NTPase"/>
</dbReference>
<reference evidence="7" key="1">
    <citation type="submission" date="2024-05" db="EMBL/GenBank/DDBJ databases">
        <title>Isolation and characterization of Sporomusa carbonis sp. nov., a carboxydotrophic hydrogenogen in the genus of Sporomusa isolated from a charcoal burning pile.</title>
        <authorList>
            <person name="Boeer T."/>
            <person name="Rosenbaum F."/>
            <person name="Eysell L."/>
            <person name="Mueller V."/>
            <person name="Daniel R."/>
            <person name="Poehlein A."/>
        </authorList>
    </citation>
    <scope>NUCLEOTIDE SEQUENCE [LARGE SCALE GENOMIC DNA]</scope>
    <source>
        <strain evidence="7">DSM 10669</strain>
    </source>
</reference>
<dbReference type="PROSITE" id="PS00688">
    <property type="entry name" value="SIGMA54_INTERACT_3"/>
    <property type="match status" value="1"/>
</dbReference>
<dbReference type="InterPro" id="IPR003593">
    <property type="entry name" value="AAA+_ATPase"/>
</dbReference>
<keyword evidence="8" id="KW-1185">Reference proteome</keyword>
<dbReference type="PANTHER" id="PTHR32071:SF57">
    <property type="entry name" value="C4-DICARBOXYLATE TRANSPORT TRANSCRIPTIONAL REGULATORY PROTEIN DCTD"/>
    <property type="match status" value="1"/>
</dbReference>
<evidence type="ECO:0000256" key="1">
    <source>
        <dbReference type="ARBA" id="ARBA00022741"/>
    </source>
</evidence>
<dbReference type="Gene3D" id="1.10.8.60">
    <property type="match status" value="1"/>
</dbReference>
<dbReference type="InterPro" id="IPR002078">
    <property type="entry name" value="Sigma_54_int"/>
</dbReference>
<accession>A0ABZ3INK6</accession>
<organism evidence="7 8">
    <name type="scientific">Sporomusa silvacetica DSM 10669</name>
    <dbReference type="NCBI Taxonomy" id="1123289"/>
    <lineage>
        <taxon>Bacteria</taxon>
        <taxon>Bacillati</taxon>
        <taxon>Bacillota</taxon>
        <taxon>Negativicutes</taxon>
        <taxon>Selenomonadales</taxon>
        <taxon>Sporomusaceae</taxon>
        <taxon>Sporomusa</taxon>
    </lineage>
</organism>
<name>A0ABZ3INK6_9FIRM</name>
<dbReference type="PROSITE" id="PS00675">
    <property type="entry name" value="SIGMA54_INTERACT_1"/>
    <property type="match status" value="1"/>
</dbReference>
<evidence type="ECO:0000256" key="5">
    <source>
        <dbReference type="ARBA" id="ARBA00023163"/>
    </source>
</evidence>
<keyword evidence="5" id="KW-0804">Transcription</keyword>
<keyword evidence="1" id="KW-0547">Nucleotide-binding</keyword>
<dbReference type="PANTHER" id="PTHR32071">
    <property type="entry name" value="TRANSCRIPTIONAL REGULATORY PROTEIN"/>
    <property type="match status" value="1"/>
</dbReference>
<evidence type="ECO:0000313" key="7">
    <source>
        <dbReference type="EMBL" id="XFO67250.1"/>
    </source>
</evidence>
<protein>
    <submittedName>
        <fullName evidence="7">Anaerobic nitric oxide reductase transcription regulator NorR</fullName>
    </submittedName>
</protein>
<dbReference type="InterPro" id="IPR035965">
    <property type="entry name" value="PAS-like_dom_sf"/>
</dbReference>
<dbReference type="InterPro" id="IPR009057">
    <property type="entry name" value="Homeodomain-like_sf"/>
</dbReference>
<dbReference type="InterPro" id="IPR025943">
    <property type="entry name" value="Sigma_54_int_dom_ATP-bd_2"/>
</dbReference>
<dbReference type="Pfam" id="PF02954">
    <property type="entry name" value="HTH_8"/>
    <property type="match status" value="1"/>
</dbReference>
<dbReference type="Gene3D" id="1.10.10.60">
    <property type="entry name" value="Homeodomain-like"/>
    <property type="match status" value="1"/>
</dbReference>
<dbReference type="PROSITE" id="PS50045">
    <property type="entry name" value="SIGMA54_INTERACT_4"/>
    <property type="match status" value="1"/>
</dbReference>
<evidence type="ECO:0000256" key="2">
    <source>
        <dbReference type="ARBA" id="ARBA00022840"/>
    </source>
</evidence>
<dbReference type="Pfam" id="PF00158">
    <property type="entry name" value="Sigma54_activat"/>
    <property type="match status" value="1"/>
</dbReference>
<proteinExistence type="predicted"/>
<dbReference type="InterPro" id="IPR025662">
    <property type="entry name" value="Sigma_54_int_dom_ATP-bd_1"/>
</dbReference>
<dbReference type="Gene3D" id="3.40.50.300">
    <property type="entry name" value="P-loop containing nucleotide triphosphate hydrolases"/>
    <property type="match status" value="1"/>
</dbReference>
<dbReference type="CDD" id="cd00009">
    <property type="entry name" value="AAA"/>
    <property type="match status" value="1"/>
</dbReference>
<dbReference type="RefSeq" id="WP_094606823.1">
    <property type="nucleotide sequence ID" value="NZ_CP155573.1"/>
</dbReference>
<dbReference type="EMBL" id="CP155573">
    <property type="protein sequence ID" value="XFO67250.1"/>
    <property type="molecule type" value="Genomic_DNA"/>
</dbReference>
<sequence>MNIDKKRNTCLQELTAFLHLKPQQWTEIINYKEKLLLSNEKPIESPLIRKEIAESWIRSRKKGVLPDISLLDNILKPSEFSKIQRDNKLLLQTTEPIFNEALACLNSKLRFSVGLIDKNGILLSNYNAQIEQLTYPGVNMSEELVGTAAHSLCAKLGKPVCTIGPETYNKILQQGKLVISLPIFDTNGNITAVIALAYYRDFKQTLEEEELFTWLIAWQFSIAQKIEDALTLAQHKFQINIDNSILHTTFSMIDEGVIFLDCNGQINNISRGGEQFLGMTSAKAKGKYYSDLFGELPQISGILQGKSPVPDIAATVSNRHGNKACKLKVKPLKINNKDIVGAIIRITELNKTTFESDKSKFPAKFTFDDIMGNSPELLRAKQLAKKVAIRDVGVLLIGETGSGKELFAQAIHNESHPHKPFVAINCAAIPKSLIESELLGYDGGSFTGAERKGRTGKIEMSNGGTLFLDEIGDMPLESQPTLLRVLEDKQVMRVGGNKYIPVDFRLIAATNKNLYEMVLKKEFREDLYFRLATFKILLPPLQGRDSDIIALTQFFIEQECRKLNVPKLHLEAAALRILVHYQWPGNIRQLKNVITHAVNMSENEMIQICDLPNEIIDNPSSFGPSGVIKPIRELEKQSILDAMILTNNDLYQAAAMLGMSKSTLYRRLKEYQFPFKDTI</sequence>
<dbReference type="InterPro" id="IPR025944">
    <property type="entry name" value="Sigma_54_int_dom_CS"/>
</dbReference>
<dbReference type="SUPFAM" id="SSF52540">
    <property type="entry name" value="P-loop containing nucleoside triphosphate hydrolases"/>
    <property type="match status" value="1"/>
</dbReference>
<gene>
    <name evidence="7" type="primary">norR_7</name>
    <name evidence="7" type="ORF">SPSIL_034440</name>
</gene>
<keyword evidence="3" id="KW-0805">Transcription regulation</keyword>
<feature type="domain" description="Sigma-54 factor interaction" evidence="6">
    <location>
        <begin position="370"/>
        <end position="599"/>
    </location>
</feature>
<dbReference type="Pfam" id="PF25601">
    <property type="entry name" value="AAA_lid_14"/>
    <property type="match status" value="1"/>
</dbReference>
<evidence type="ECO:0000313" key="8">
    <source>
        <dbReference type="Proteomes" id="UP000216752"/>
    </source>
</evidence>